<evidence type="ECO:0000259" key="19">
    <source>
        <dbReference type="Pfam" id="PF02875"/>
    </source>
</evidence>
<comment type="catalytic activity">
    <reaction evidence="16">
        <text>(6S)-5,6,7,8-tetrahydrofolyl-(gamma-L-Glu)(n) + L-glutamate + ATP = (6S)-5,6,7,8-tetrahydrofolyl-(gamma-L-Glu)(n+1) + ADP + phosphate + H(+)</text>
        <dbReference type="Rhea" id="RHEA:10580"/>
        <dbReference type="Rhea" id="RHEA-COMP:14738"/>
        <dbReference type="Rhea" id="RHEA-COMP:14740"/>
        <dbReference type="ChEBI" id="CHEBI:15378"/>
        <dbReference type="ChEBI" id="CHEBI:29985"/>
        <dbReference type="ChEBI" id="CHEBI:30616"/>
        <dbReference type="ChEBI" id="CHEBI:43474"/>
        <dbReference type="ChEBI" id="CHEBI:141005"/>
        <dbReference type="ChEBI" id="CHEBI:456216"/>
        <dbReference type="EC" id="6.3.2.17"/>
    </reaction>
</comment>
<organism evidence="21 22">
    <name type="scientific">Actinokineospora bangkokensis</name>
    <dbReference type="NCBI Taxonomy" id="1193682"/>
    <lineage>
        <taxon>Bacteria</taxon>
        <taxon>Bacillati</taxon>
        <taxon>Actinomycetota</taxon>
        <taxon>Actinomycetes</taxon>
        <taxon>Pseudonocardiales</taxon>
        <taxon>Pseudonocardiaceae</taxon>
        <taxon>Actinokineospora</taxon>
    </lineage>
</organism>
<keyword evidence="22" id="KW-1185">Reference proteome</keyword>
<evidence type="ECO:0000256" key="11">
    <source>
        <dbReference type="ARBA" id="ARBA00022741"/>
    </source>
</evidence>
<dbReference type="SUPFAM" id="SSF53623">
    <property type="entry name" value="MurD-like peptide ligases, catalytic domain"/>
    <property type="match status" value="1"/>
</dbReference>
<feature type="domain" description="Mur ligase C-terminal" evidence="19">
    <location>
        <begin position="314"/>
        <end position="428"/>
    </location>
</feature>
<dbReference type="GO" id="GO:0005737">
    <property type="term" value="C:cytoplasm"/>
    <property type="evidence" value="ECO:0007669"/>
    <property type="project" value="TreeGrafter"/>
</dbReference>
<dbReference type="Pfam" id="PF02875">
    <property type="entry name" value="Mur_ligase_C"/>
    <property type="match status" value="1"/>
</dbReference>
<name>A0A1Q9LTG8_9PSEU</name>
<evidence type="ECO:0000256" key="12">
    <source>
        <dbReference type="ARBA" id="ARBA00022840"/>
    </source>
</evidence>
<dbReference type="PANTHER" id="PTHR11136">
    <property type="entry name" value="FOLYLPOLYGLUTAMATE SYNTHASE-RELATED"/>
    <property type="match status" value="1"/>
</dbReference>
<dbReference type="Gene3D" id="3.40.1190.10">
    <property type="entry name" value="Mur-like, catalytic domain"/>
    <property type="match status" value="1"/>
</dbReference>
<comment type="catalytic activity">
    <reaction evidence="17">
        <text>7,8-dihydropteroate + L-glutamate + ATP = 7,8-dihydrofolate + ADP + phosphate + H(+)</text>
        <dbReference type="Rhea" id="RHEA:23584"/>
        <dbReference type="ChEBI" id="CHEBI:15378"/>
        <dbReference type="ChEBI" id="CHEBI:17839"/>
        <dbReference type="ChEBI" id="CHEBI:29985"/>
        <dbReference type="ChEBI" id="CHEBI:30616"/>
        <dbReference type="ChEBI" id="CHEBI:43474"/>
        <dbReference type="ChEBI" id="CHEBI:57451"/>
        <dbReference type="ChEBI" id="CHEBI:456216"/>
        <dbReference type="EC" id="6.3.2.12"/>
    </reaction>
</comment>
<evidence type="ECO:0000256" key="18">
    <source>
        <dbReference type="PIRNR" id="PIRNR001563"/>
    </source>
</evidence>
<dbReference type="EC" id="6.3.2.17" evidence="7"/>
<keyword evidence="10" id="KW-0479">Metal-binding</keyword>
<dbReference type="InterPro" id="IPR036615">
    <property type="entry name" value="Mur_ligase_C_dom_sf"/>
</dbReference>
<comment type="pathway">
    <text evidence="2">Cofactor biosynthesis; tetrahydrofolate biosynthesis; 7,8-dihydrofolate from 2-amino-4-hydroxy-6-hydroxymethyl-7,8-dihydropteridine diphosphate and 4-aminobenzoate: step 2/2.</text>
</comment>
<dbReference type="Gene3D" id="3.90.190.20">
    <property type="entry name" value="Mur ligase, C-terminal domain"/>
    <property type="match status" value="1"/>
</dbReference>
<comment type="caution">
    <text evidence="21">The sequence shown here is derived from an EMBL/GenBank/DDBJ whole genome shotgun (WGS) entry which is preliminary data.</text>
</comment>
<evidence type="ECO:0000256" key="4">
    <source>
        <dbReference type="ARBA" id="ARBA00008276"/>
    </source>
</evidence>
<keyword evidence="11 18" id="KW-0547">Nucleotide-binding</keyword>
<dbReference type="FunFam" id="3.40.1190.10:FF:000004">
    <property type="entry name" value="Dihydrofolate synthase/folylpolyglutamate synthase"/>
    <property type="match status" value="1"/>
</dbReference>
<dbReference type="Pfam" id="PF08245">
    <property type="entry name" value="Mur_ligase_M"/>
    <property type="match status" value="1"/>
</dbReference>
<feature type="domain" description="Mur ligase central" evidence="20">
    <location>
        <begin position="142"/>
        <end position="286"/>
    </location>
</feature>
<evidence type="ECO:0000259" key="20">
    <source>
        <dbReference type="Pfam" id="PF08245"/>
    </source>
</evidence>
<evidence type="ECO:0000256" key="5">
    <source>
        <dbReference type="ARBA" id="ARBA00011245"/>
    </source>
</evidence>
<proteinExistence type="inferred from homology"/>
<dbReference type="GO" id="GO:0046656">
    <property type="term" value="P:folic acid biosynthetic process"/>
    <property type="evidence" value="ECO:0007669"/>
    <property type="project" value="UniProtKB-KW"/>
</dbReference>
<reference evidence="21 22" key="1">
    <citation type="submission" date="2016-10" db="EMBL/GenBank/DDBJ databases">
        <title>The Draft Genome Sequence of Actinokineospora bangkokensis 44EHWT reveals the biosynthetic pathway of antifungal compounds Thailandins with unusual extender unit butylmalonyl-CoA.</title>
        <authorList>
            <person name="Greule A."/>
            <person name="Intra B."/>
            <person name="Flemming S."/>
            <person name="Rommel M.G."/>
            <person name="Panbangred W."/>
            <person name="Bechthold A."/>
        </authorList>
    </citation>
    <scope>NUCLEOTIDE SEQUENCE [LARGE SCALE GENOMIC DNA]</scope>
    <source>
        <strain evidence="21 22">44EHW</strain>
    </source>
</reference>
<protein>
    <recommendedName>
        <fullName evidence="8">Dihydrofolate synthase/folylpolyglutamate synthase</fullName>
        <ecNumber evidence="6">6.3.2.12</ecNumber>
        <ecNumber evidence="7">6.3.2.17</ecNumber>
    </recommendedName>
    <alternativeName>
        <fullName evidence="15">Tetrahydrofolylpolyglutamate synthase</fullName>
    </alternativeName>
</protein>
<evidence type="ECO:0000256" key="16">
    <source>
        <dbReference type="ARBA" id="ARBA00047493"/>
    </source>
</evidence>
<dbReference type="OrthoDB" id="9809356at2"/>
<evidence type="ECO:0000313" key="21">
    <source>
        <dbReference type="EMBL" id="OLR95337.1"/>
    </source>
</evidence>
<comment type="pathway">
    <text evidence="3">Cofactor biosynthesis; tetrahydrofolylpolyglutamate biosynthesis.</text>
</comment>
<evidence type="ECO:0000256" key="14">
    <source>
        <dbReference type="ARBA" id="ARBA00022909"/>
    </source>
</evidence>
<dbReference type="GO" id="GO:0008841">
    <property type="term" value="F:dihydrofolate synthase activity"/>
    <property type="evidence" value="ECO:0007669"/>
    <property type="project" value="UniProtKB-EC"/>
</dbReference>
<evidence type="ECO:0000256" key="6">
    <source>
        <dbReference type="ARBA" id="ARBA00013023"/>
    </source>
</evidence>
<comment type="subunit">
    <text evidence="5">Monomer.</text>
</comment>
<keyword evidence="13" id="KW-0460">Magnesium</keyword>
<dbReference type="GO" id="GO:0005524">
    <property type="term" value="F:ATP binding"/>
    <property type="evidence" value="ECO:0007669"/>
    <property type="project" value="UniProtKB-KW"/>
</dbReference>
<dbReference type="Proteomes" id="UP000186040">
    <property type="component" value="Unassembled WGS sequence"/>
</dbReference>
<keyword evidence="14" id="KW-0289">Folate biosynthesis</keyword>
<dbReference type="EMBL" id="MKQR01000002">
    <property type="protein sequence ID" value="OLR95337.1"/>
    <property type="molecule type" value="Genomic_DNA"/>
</dbReference>
<dbReference type="NCBIfam" id="TIGR01499">
    <property type="entry name" value="folC"/>
    <property type="match status" value="1"/>
</dbReference>
<dbReference type="RefSeq" id="WP_075972775.1">
    <property type="nucleotide sequence ID" value="NZ_MKQR01000002.1"/>
</dbReference>
<comment type="similarity">
    <text evidence="4 18">Belongs to the folylpolyglutamate synthase family.</text>
</comment>
<evidence type="ECO:0000256" key="1">
    <source>
        <dbReference type="ARBA" id="ARBA00001946"/>
    </source>
</evidence>
<dbReference type="InterPro" id="IPR036565">
    <property type="entry name" value="Mur-like_cat_sf"/>
</dbReference>
<evidence type="ECO:0000313" key="22">
    <source>
        <dbReference type="Proteomes" id="UP000186040"/>
    </source>
</evidence>
<dbReference type="AlphaFoldDB" id="A0A1Q9LTG8"/>
<dbReference type="PIRSF" id="PIRSF001563">
    <property type="entry name" value="Folylpolyglu_synth"/>
    <property type="match status" value="1"/>
</dbReference>
<dbReference type="GO" id="GO:0004326">
    <property type="term" value="F:tetrahydrofolylpolyglutamate synthase activity"/>
    <property type="evidence" value="ECO:0007669"/>
    <property type="project" value="UniProtKB-EC"/>
</dbReference>
<sequence>MSVLDPAALEDLHQVESELDGRWSEARIDPSLDRVRALLDLLGDPQRAYPVIQVAGTNGKSSVTRMVDALLTGLGVRTGRFTSPHLQLVTERIGLDGVPVDPARYVEVYRDVEPYLAMVDDRATTDGEGVRLSKFEVLTAMAFAAFADAPVDVAVVETGMGGGWDATSVADARIAVITPIGLDHQEFLGPDLVSIAREKAGIIKPGSIALLAEQDPEAARVLLERAAETESTVARQGLEFGVLDRDVAVGGQVLRLQGLGGVYDEVFLPLHGAHQAANAALALAAVEAFLGAGADKQLDVEAIRAAFAAVTVPGRLERVRSAPTVFVDAAHNPHGAQALAAALQDEFGFRRLIGVLGVLEDKDATGILTALEPVLDEVVVTTNSSPRAMSPDRLTELAADTFGDDRVHPAPRLDDAIELAVQLAEQSDDPSEPLSGAGVVATGSVVTAGEVRALFGKEPA</sequence>
<evidence type="ECO:0000256" key="2">
    <source>
        <dbReference type="ARBA" id="ARBA00004799"/>
    </source>
</evidence>
<keyword evidence="12 18" id="KW-0067">ATP-binding</keyword>
<keyword evidence="9 18" id="KW-0436">Ligase</keyword>
<dbReference type="SUPFAM" id="SSF53244">
    <property type="entry name" value="MurD-like peptide ligases, peptide-binding domain"/>
    <property type="match status" value="1"/>
</dbReference>
<dbReference type="InterPro" id="IPR013221">
    <property type="entry name" value="Mur_ligase_cen"/>
</dbReference>
<dbReference type="GO" id="GO:0046872">
    <property type="term" value="F:metal ion binding"/>
    <property type="evidence" value="ECO:0007669"/>
    <property type="project" value="UniProtKB-KW"/>
</dbReference>
<dbReference type="NCBIfam" id="NF047860">
    <property type="entry name" value="Tet-DihydfolSynFolCMyb"/>
    <property type="match status" value="1"/>
</dbReference>
<evidence type="ECO:0000256" key="8">
    <source>
        <dbReference type="ARBA" id="ARBA00019357"/>
    </source>
</evidence>
<evidence type="ECO:0000256" key="9">
    <source>
        <dbReference type="ARBA" id="ARBA00022598"/>
    </source>
</evidence>
<dbReference type="InterPro" id="IPR004101">
    <property type="entry name" value="Mur_ligase_C"/>
</dbReference>
<evidence type="ECO:0000256" key="15">
    <source>
        <dbReference type="ARBA" id="ARBA00030592"/>
    </source>
</evidence>
<evidence type="ECO:0000256" key="10">
    <source>
        <dbReference type="ARBA" id="ARBA00022723"/>
    </source>
</evidence>
<evidence type="ECO:0000256" key="7">
    <source>
        <dbReference type="ARBA" id="ARBA00013025"/>
    </source>
</evidence>
<evidence type="ECO:0000256" key="13">
    <source>
        <dbReference type="ARBA" id="ARBA00022842"/>
    </source>
</evidence>
<dbReference type="InterPro" id="IPR001645">
    <property type="entry name" value="Folylpolyglutamate_synth"/>
</dbReference>
<gene>
    <name evidence="21" type="ORF">BJP25_06145</name>
</gene>
<dbReference type="PANTHER" id="PTHR11136:SF0">
    <property type="entry name" value="DIHYDROFOLATE SYNTHETASE-RELATED"/>
    <property type="match status" value="1"/>
</dbReference>
<dbReference type="EC" id="6.3.2.12" evidence="6"/>
<dbReference type="STRING" id="1193682.BJP25_06145"/>
<accession>A0A1Q9LTG8</accession>
<comment type="cofactor">
    <cofactor evidence="1">
        <name>Mg(2+)</name>
        <dbReference type="ChEBI" id="CHEBI:18420"/>
    </cofactor>
</comment>
<evidence type="ECO:0000256" key="17">
    <source>
        <dbReference type="ARBA" id="ARBA00049161"/>
    </source>
</evidence>
<evidence type="ECO:0000256" key="3">
    <source>
        <dbReference type="ARBA" id="ARBA00005150"/>
    </source>
</evidence>